<evidence type="ECO:0000259" key="1">
    <source>
        <dbReference type="Pfam" id="PF14244"/>
    </source>
</evidence>
<reference evidence="2" key="1">
    <citation type="journal article" date="2013" name="Genome Biol.">
        <title>Reference genomes and transcriptomes of Nicotiana sylvestris and Nicotiana tomentosiformis.</title>
        <authorList>
            <person name="Sierro N."/>
            <person name="Battey J.N."/>
            <person name="Ouadi S."/>
            <person name="Bovet L."/>
            <person name="Goepfert S."/>
            <person name="Bakaher N."/>
            <person name="Peitsch M.C."/>
            <person name="Ivanov N.V."/>
        </authorList>
    </citation>
    <scope>NUCLEOTIDE SEQUENCE [LARGE SCALE GENOMIC DNA]</scope>
</reference>
<dbReference type="PANTHER" id="PTHR37610:SF6">
    <property type="entry name" value="GAG-POLYPEPTIDE OF LTR COPIA-TYPE-RELATED"/>
    <property type="match status" value="1"/>
</dbReference>
<keyword evidence="2" id="KW-1185">Reference proteome</keyword>
<proteinExistence type="predicted"/>
<accession>A0A1U7WX58</accession>
<evidence type="ECO:0000313" key="3">
    <source>
        <dbReference type="RefSeq" id="XP_009781891.1"/>
    </source>
</evidence>
<reference evidence="3" key="2">
    <citation type="submission" date="2025-08" db="UniProtKB">
        <authorList>
            <consortium name="RefSeq"/>
        </authorList>
    </citation>
    <scope>IDENTIFICATION</scope>
    <source>
        <tissue evidence="3">Leaf</tissue>
    </source>
</reference>
<dbReference type="InterPro" id="IPR029472">
    <property type="entry name" value="Copia-like_N"/>
</dbReference>
<dbReference type="PANTHER" id="PTHR37610">
    <property type="entry name" value="CCHC-TYPE DOMAIN-CONTAINING PROTEIN"/>
    <property type="match status" value="1"/>
</dbReference>
<organism evidence="2 3">
    <name type="scientific">Nicotiana sylvestris</name>
    <name type="common">Wood tobacco</name>
    <name type="synonym">South American tobacco</name>
    <dbReference type="NCBI Taxonomy" id="4096"/>
    <lineage>
        <taxon>Eukaryota</taxon>
        <taxon>Viridiplantae</taxon>
        <taxon>Streptophyta</taxon>
        <taxon>Embryophyta</taxon>
        <taxon>Tracheophyta</taxon>
        <taxon>Spermatophyta</taxon>
        <taxon>Magnoliopsida</taxon>
        <taxon>eudicotyledons</taxon>
        <taxon>Gunneridae</taxon>
        <taxon>Pentapetalae</taxon>
        <taxon>asterids</taxon>
        <taxon>lamiids</taxon>
        <taxon>Solanales</taxon>
        <taxon>Solanaceae</taxon>
        <taxon>Nicotianoideae</taxon>
        <taxon>Nicotianeae</taxon>
        <taxon>Nicotiana</taxon>
    </lineage>
</organism>
<name>A0A1U7WX58_NICSY</name>
<gene>
    <name evidence="3" type="primary">LOC104230712</name>
</gene>
<dbReference type="AlphaFoldDB" id="A0A1U7WX58"/>
<dbReference type="Pfam" id="PF14244">
    <property type="entry name" value="Retrotran_gag_3"/>
    <property type="match status" value="1"/>
</dbReference>
<dbReference type="Proteomes" id="UP000189701">
    <property type="component" value="Unplaced"/>
</dbReference>
<dbReference type="eggNOG" id="ENOG502S59Z">
    <property type="taxonomic scope" value="Eukaryota"/>
</dbReference>
<dbReference type="RefSeq" id="XP_009781891.1">
    <property type="nucleotide sequence ID" value="XM_009783589.1"/>
</dbReference>
<evidence type="ECO:0000313" key="2">
    <source>
        <dbReference type="Proteomes" id="UP000189701"/>
    </source>
</evidence>
<sequence>MALNSTDDSLNISAARTINQPAAIIIDSTHLYYLHSSDSPGMVLVNLVFDGKEYGGWRRAIIIALSVKNKFGFIDGTFYQSDVTSTDFKHWNRCNDMVISWILNSLSKDIAESVLYSKTANGIWKELEVRFGQCNGAQLYQLQKELSDIVQGTSDIAGYYTKVKRI</sequence>
<feature type="domain" description="Retrotransposon Copia-like N-terminal" evidence="1">
    <location>
        <begin position="35"/>
        <end position="77"/>
    </location>
</feature>
<protein>
    <submittedName>
        <fullName evidence="3">Uncharacterized protein LOC104230712</fullName>
    </submittedName>
</protein>